<feature type="compositionally biased region" description="Polar residues" evidence="2">
    <location>
        <begin position="861"/>
        <end position="879"/>
    </location>
</feature>
<dbReference type="GeneID" id="7834874"/>
<evidence type="ECO:0000313" key="3">
    <source>
        <dbReference type="EMBL" id="EAR89915.1"/>
    </source>
</evidence>
<evidence type="ECO:0000256" key="1">
    <source>
        <dbReference type="SAM" id="Coils"/>
    </source>
</evidence>
<protein>
    <submittedName>
        <fullName evidence="3">Uncharacterized protein</fullName>
    </submittedName>
</protein>
<feature type="coiled-coil region" evidence="1">
    <location>
        <begin position="1715"/>
        <end position="1810"/>
    </location>
</feature>
<feature type="compositionally biased region" description="Polar residues" evidence="2">
    <location>
        <begin position="683"/>
        <end position="705"/>
    </location>
</feature>
<feature type="region of interest" description="Disordered" evidence="2">
    <location>
        <begin position="963"/>
        <end position="1056"/>
    </location>
</feature>
<feature type="compositionally biased region" description="Polar residues" evidence="2">
    <location>
        <begin position="982"/>
        <end position="1002"/>
    </location>
</feature>
<feature type="coiled-coil region" evidence="1">
    <location>
        <begin position="732"/>
        <end position="766"/>
    </location>
</feature>
<feature type="region of interest" description="Disordered" evidence="2">
    <location>
        <begin position="683"/>
        <end position="727"/>
    </location>
</feature>
<dbReference type="HOGENOM" id="CLU_234636_0_0_1"/>
<feature type="region of interest" description="Disordered" evidence="2">
    <location>
        <begin position="587"/>
        <end position="608"/>
    </location>
</feature>
<feature type="coiled-coil region" evidence="1">
    <location>
        <begin position="934"/>
        <end position="962"/>
    </location>
</feature>
<feature type="compositionally biased region" description="Low complexity" evidence="2">
    <location>
        <begin position="706"/>
        <end position="721"/>
    </location>
</feature>
<organism evidence="3 4">
    <name type="scientific">Tetrahymena thermophila (strain SB210)</name>
    <dbReference type="NCBI Taxonomy" id="312017"/>
    <lineage>
        <taxon>Eukaryota</taxon>
        <taxon>Sar</taxon>
        <taxon>Alveolata</taxon>
        <taxon>Ciliophora</taxon>
        <taxon>Intramacronucleata</taxon>
        <taxon>Oligohymenophorea</taxon>
        <taxon>Hymenostomatida</taxon>
        <taxon>Tetrahymenina</taxon>
        <taxon>Tetrahymenidae</taxon>
        <taxon>Tetrahymena</taxon>
    </lineage>
</organism>
<dbReference type="KEGG" id="tet:TTHERM_00560060"/>
<feature type="compositionally biased region" description="Basic and acidic residues" evidence="2">
    <location>
        <begin position="773"/>
        <end position="782"/>
    </location>
</feature>
<evidence type="ECO:0000256" key="2">
    <source>
        <dbReference type="SAM" id="MobiDB-lite"/>
    </source>
</evidence>
<dbReference type="EMBL" id="GG662808">
    <property type="protein sequence ID" value="EAR89915.1"/>
    <property type="molecule type" value="Genomic_DNA"/>
</dbReference>
<keyword evidence="1" id="KW-0175">Coiled coil</keyword>
<evidence type="ECO:0000313" key="4">
    <source>
        <dbReference type="Proteomes" id="UP000009168"/>
    </source>
</evidence>
<feature type="compositionally biased region" description="Low complexity" evidence="2">
    <location>
        <begin position="1031"/>
        <end position="1040"/>
    </location>
</feature>
<dbReference type="RefSeq" id="XP_001010160.1">
    <property type="nucleotide sequence ID" value="XM_001010160.2"/>
</dbReference>
<feature type="coiled-coil region" evidence="1">
    <location>
        <begin position="1835"/>
        <end position="1904"/>
    </location>
</feature>
<feature type="region of interest" description="Disordered" evidence="2">
    <location>
        <begin position="543"/>
        <end position="566"/>
    </location>
</feature>
<name>I7MHV1_TETTS</name>
<feature type="compositionally biased region" description="Low complexity" evidence="2">
    <location>
        <begin position="543"/>
        <end position="565"/>
    </location>
</feature>
<gene>
    <name evidence="3" type="ORF">TTHERM_00560060</name>
</gene>
<sequence length="1960" mass="227397">MFNQQNLNTVFQQISIPNVIEKGPRLSQAQTFLDQKDLITEQSLDRLTVKCSQSQLNYDTPSPQQKSQQNTYKSQEGLARSNDDMLNIISSDPAASSNNFKQNLAIIKNPNLSNPQALYLGSDCFIENIQRSYPYSGPQSLESSSAAVVHLPNTNTATLTNMNQKYILPFNGTQQLHYGQQISNIRPNFQLNLNQVQMQQQLIGNQSNFKNFQQNDVNFNAPKENYSMVQQFGIPPVVNYNSQQLQQYQAIKQPMVGQNFYDISKQIQNQNSNQSSPIKFLVTPIQQQLNLQNQVFNQDIQNNNNNRQHSPNFLHKQLFNGYQGNFIQTNLVATPSKDGNSNIYENNSRNVSPDNQINNIHALNNKLQPNLSLISALNKDTQQNANINYIQNQNPNSNTQNINKFQVYNLQNVQKKLNQKTQNQQQQLAPYTITFGSSNNLNTVQSNNNNSSTMYQLLQPYQITNQSNNSQLNELSNASKGSSQIESQNYRTHETNKQHNNQIPSNVEFNCMLSAKSQLSQFPQLLTPYAQNQQQINNISMQQQGVTDVQNQSQNNQSKESYQQNIKNQLKPQNEQQYHFYPISMQRRGSQSQYVSPKESNSTALTSPIDIQVRQNKLGSCLQGESNHTTMRICEISSTMNPLQIPSENTSQRDENIILNQHAQNSSYQTQDKYIFQNNNKSDLNQKQSDQSSSVTMYQASSQTGQSSNQFAQSNNSLNSQKSGKGNQFSGLVQIKEELDSDNQMKQNIQNKKQQENNQLSNTNHQIYYYKTNKQDNNEETKKKSRKSNQSYDLAASYYNRIRQFNESSHEEKIELCLKGNHKQCLINPKRLSLNRTDKSLDGSNIHESHCNSSKCNSNSQLASSTQLNNSQNVKTQLSKSKERNSSQEKQNLAKKPPKIMQNDNQLQQEIDNSNSQKVNEEKLLSLLSPSYKKVQQIQQLMKIEQERLQKEKEKFTEIQENKGIFTFSNQRKQTHSKETKVSPNKQGKNSSPNSQLSSDVNSPIKKKHSSKKQELEQNFSETKSADQYHQQQNNLNQESENTEEKQKKTPFNQPFKQKPIVQAAFQVNPYFVADKYLSAQEIQAYQQDIQNIHSDLQNNEVQNYEQDEQNYQQGMQNSHIELQNYCQQNGDYQEHRQIYHQKDLLCYNQDRQDDDHKQNPNQQFYKEEQQNNDELNNSQNQQLQNFSLAPHHFNNFQQNENTSQQINDQNPTIEQQNHEQANSKQFFNQKQDGLATQQPNSNYNKNYYLNQQINQPKKGKLINTIFIDMSEVSENGSKIPVFKGCSLTTTNSSYQNKSNQFQLLNSKDDSDQFISTKKFQKEYQQKKEIFIDQNQDENNFQIQNSYQTPSNNQNNIYQNTKNINFNQNQYYQSPDKSDTNLNQIVIFDTQFQTQEDLKSAQNLNQKNWSTLQGMNMVTVESQNGGYDNIQKFQFSPQTLQTEQGIYENVYNNNSNKKVHEKKEENTNNGFDNVVSLEKSNSKSNQRYSCNQNLDEESPDNSYYYLQDSPQIKNKQIRPTIVPQLNLQKSFQNTLTTLNQNTSFNISQSPSSHKNIQQNFKSQLSNLNQNYKEKQQIPNQVNNNNYQNQENDENINYIQQPDYQQTCSNKQSFKRHASLSSFNQFQNNNNIQSFQISKQSTPVNNKIYLPTQPNSLTNSSFLNATANQKKQNKNQTSNSNVKTIQRNKSLGSIVGNVGYQSEEMGHEMFLTKKLKNQLNSHLQFLENRIKLLQREEEQIRKKASSSKKQAENAKKIYQQVQEEHQNHHTIIEAQQKNWIEAKKNYIQNVKKEHNSKIKKVMSQQQREKQEMARSIKFNSHINKSVAEDLKQSHLIKTSEKKNQIKQSQLKCQEQRHLQQLYNQTSQMQQFLLKIKDEKVKKEELEQKIQALEQLEMQLVEKLQQTYESNKHYLKNSNIQSQLSVHQSNFIDHQQQAKRESLQSNTEVVNTNTSFTVFNQY</sequence>
<feature type="region of interest" description="Disordered" evidence="2">
    <location>
        <begin position="1459"/>
        <end position="1502"/>
    </location>
</feature>
<proteinExistence type="predicted"/>
<feature type="compositionally biased region" description="Polar residues" evidence="2">
    <location>
        <begin position="587"/>
        <end position="606"/>
    </location>
</feature>
<keyword evidence="4" id="KW-1185">Reference proteome</keyword>
<dbReference type="Proteomes" id="UP000009168">
    <property type="component" value="Unassembled WGS sequence"/>
</dbReference>
<feature type="region of interest" description="Disordered" evidence="2">
    <location>
        <begin position="845"/>
        <end position="900"/>
    </location>
</feature>
<dbReference type="InParanoid" id="I7MHV1"/>
<feature type="compositionally biased region" description="Low complexity" evidence="2">
    <location>
        <begin position="851"/>
        <end position="860"/>
    </location>
</feature>
<reference evidence="4" key="1">
    <citation type="journal article" date="2006" name="PLoS Biol.">
        <title>Macronuclear genome sequence of the ciliate Tetrahymena thermophila, a model eukaryote.</title>
        <authorList>
            <person name="Eisen J.A."/>
            <person name="Coyne R.S."/>
            <person name="Wu M."/>
            <person name="Wu D."/>
            <person name="Thiagarajan M."/>
            <person name="Wortman J.R."/>
            <person name="Badger J.H."/>
            <person name="Ren Q."/>
            <person name="Amedeo P."/>
            <person name="Jones K.M."/>
            <person name="Tallon L.J."/>
            <person name="Delcher A.L."/>
            <person name="Salzberg S.L."/>
            <person name="Silva J.C."/>
            <person name="Haas B.J."/>
            <person name="Majoros W.H."/>
            <person name="Farzad M."/>
            <person name="Carlton J.M."/>
            <person name="Smith R.K. Jr."/>
            <person name="Garg J."/>
            <person name="Pearlman R.E."/>
            <person name="Karrer K.M."/>
            <person name="Sun L."/>
            <person name="Manning G."/>
            <person name="Elde N.C."/>
            <person name="Turkewitz A.P."/>
            <person name="Asai D.J."/>
            <person name="Wilkes D.E."/>
            <person name="Wang Y."/>
            <person name="Cai H."/>
            <person name="Collins K."/>
            <person name="Stewart B.A."/>
            <person name="Lee S.R."/>
            <person name="Wilamowska K."/>
            <person name="Weinberg Z."/>
            <person name="Ruzzo W.L."/>
            <person name="Wloga D."/>
            <person name="Gaertig J."/>
            <person name="Frankel J."/>
            <person name="Tsao C.-C."/>
            <person name="Gorovsky M.A."/>
            <person name="Keeling P.J."/>
            <person name="Waller R.F."/>
            <person name="Patron N.J."/>
            <person name="Cherry J.M."/>
            <person name="Stover N.A."/>
            <person name="Krieger C.J."/>
            <person name="del Toro C."/>
            <person name="Ryder H.F."/>
            <person name="Williamson S.C."/>
            <person name="Barbeau R.A."/>
            <person name="Hamilton E.P."/>
            <person name="Orias E."/>
        </authorList>
    </citation>
    <scope>NUCLEOTIDE SEQUENCE [LARGE SCALE GENOMIC DNA]</scope>
    <source>
        <strain evidence="4">SB210</strain>
    </source>
</reference>
<accession>I7MHV1</accession>
<feature type="compositionally biased region" description="Polar residues" evidence="2">
    <location>
        <begin position="1478"/>
        <end position="1493"/>
    </location>
</feature>
<feature type="compositionally biased region" description="Polar residues" evidence="2">
    <location>
        <begin position="1017"/>
        <end position="1030"/>
    </location>
</feature>
<feature type="region of interest" description="Disordered" evidence="2">
    <location>
        <begin position="770"/>
        <end position="792"/>
    </location>
</feature>